<organism evidence="2 3">
    <name type="scientific">Papaver somniferum</name>
    <name type="common">Opium poppy</name>
    <dbReference type="NCBI Taxonomy" id="3469"/>
    <lineage>
        <taxon>Eukaryota</taxon>
        <taxon>Viridiplantae</taxon>
        <taxon>Streptophyta</taxon>
        <taxon>Embryophyta</taxon>
        <taxon>Tracheophyta</taxon>
        <taxon>Spermatophyta</taxon>
        <taxon>Magnoliopsida</taxon>
        <taxon>Ranunculales</taxon>
        <taxon>Papaveraceae</taxon>
        <taxon>Papaveroideae</taxon>
        <taxon>Papaver</taxon>
    </lineage>
</organism>
<feature type="transmembrane region" description="Helical" evidence="1">
    <location>
        <begin position="6"/>
        <end position="28"/>
    </location>
</feature>
<reference evidence="2 3" key="1">
    <citation type="journal article" date="2018" name="Science">
        <title>The opium poppy genome and morphinan production.</title>
        <authorList>
            <person name="Guo L."/>
            <person name="Winzer T."/>
            <person name="Yang X."/>
            <person name="Li Y."/>
            <person name="Ning Z."/>
            <person name="He Z."/>
            <person name="Teodor R."/>
            <person name="Lu Y."/>
            <person name="Bowser T.A."/>
            <person name="Graham I.A."/>
            <person name="Ye K."/>
        </authorList>
    </citation>
    <scope>NUCLEOTIDE SEQUENCE [LARGE SCALE GENOMIC DNA]</scope>
    <source>
        <strain evidence="3">cv. HN1</strain>
        <tissue evidence="2">Leaves</tissue>
    </source>
</reference>
<dbReference type="EMBL" id="CM010715">
    <property type="protein sequence ID" value="RZC47027.1"/>
    <property type="molecule type" value="Genomic_DNA"/>
</dbReference>
<evidence type="ECO:0000256" key="1">
    <source>
        <dbReference type="SAM" id="Phobius"/>
    </source>
</evidence>
<dbReference type="Proteomes" id="UP000316621">
    <property type="component" value="Chromosome 1"/>
</dbReference>
<gene>
    <name evidence="2" type="ORF">C5167_039958</name>
</gene>
<keyword evidence="3" id="KW-1185">Reference proteome</keyword>
<evidence type="ECO:0000313" key="2">
    <source>
        <dbReference type="EMBL" id="RZC47027.1"/>
    </source>
</evidence>
<keyword evidence="1" id="KW-0812">Transmembrane</keyword>
<evidence type="ECO:0000313" key="3">
    <source>
        <dbReference type="Proteomes" id="UP000316621"/>
    </source>
</evidence>
<proteinExistence type="predicted"/>
<protein>
    <submittedName>
        <fullName evidence="2">Uncharacterized protein</fullName>
    </submittedName>
</protein>
<dbReference type="Gramene" id="RZC47027">
    <property type="protein sequence ID" value="RZC47027"/>
    <property type="gene ID" value="C5167_039958"/>
</dbReference>
<accession>A0A4Y7IDL6</accession>
<keyword evidence="1" id="KW-0472">Membrane</keyword>
<dbReference type="AlphaFoldDB" id="A0A4Y7IDL6"/>
<sequence length="78" mass="8714">MDVMAFFISLILYAFAGCLTGFLCGMFIDCMRCKCRRIMKIFKKKPEESSGVSDNGGHTVVQVDVEMVARRSEASCFS</sequence>
<keyword evidence="1" id="KW-1133">Transmembrane helix</keyword>
<name>A0A4Y7IDL6_PAPSO</name>